<dbReference type="GO" id="GO:0030686">
    <property type="term" value="C:90S preribosome"/>
    <property type="evidence" value="ECO:0007669"/>
    <property type="project" value="InterPro"/>
</dbReference>
<dbReference type="AlphaFoldDB" id="A0A2T7PX18"/>
<comment type="caution">
    <text evidence="5">The sequence shown here is derived from an EMBL/GenBank/DDBJ whole genome shotgun (WGS) entry which is preliminary data.</text>
</comment>
<dbReference type="InterPro" id="IPR028160">
    <property type="entry name" value="Slx9-like"/>
</dbReference>
<feature type="compositionally biased region" description="Basic and acidic residues" evidence="4">
    <location>
        <begin position="20"/>
        <end position="46"/>
    </location>
</feature>
<comment type="subcellular location">
    <subcellularLocation>
        <location evidence="1">Nucleus</location>
        <location evidence="1">Nucleolus</location>
    </subcellularLocation>
</comment>
<dbReference type="OrthoDB" id="18703at2759"/>
<feature type="region of interest" description="Disordered" evidence="4">
    <location>
        <begin position="151"/>
        <end position="179"/>
    </location>
</feature>
<dbReference type="GO" id="GO:0030688">
    <property type="term" value="C:preribosome, small subunit precursor"/>
    <property type="evidence" value="ECO:0007669"/>
    <property type="project" value="InterPro"/>
</dbReference>
<comment type="similarity">
    <text evidence="2">Belongs to the SLX9 family.</text>
</comment>
<evidence type="ECO:0000256" key="2">
    <source>
        <dbReference type="ARBA" id="ARBA00011022"/>
    </source>
</evidence>
<feature type="compositionally biased region" description="Basic residues" evidence="4">
    <location>
        <begin position="1"/>
        <end position="11"/>
    </location>
</feature>
<evidence type="ECO:0000256" key="4">
    <source>
        <dbReference type="SAM" id="MobiDB-lite"/>
    </source>
</evidence>
<evidence type="ECO:0000256" key="3">
    <source>
        <dbReference type="ARBA" id="ARBA00023242"/>
    </source>
</evidence>
<gene>
    <name evidence="5" type="ORF">C0Q70_00542</name>
</gene>
<organism evidence="5 6">
    <name type="scientific">Pomacea canaliculata</name>
    <name type="common">Golden apple snail</name>
    <dbReference type="NCBI Taxonomy" id="400727"/>
    <lineage>
        <taxon>Eukaryota</taxon>
        <taxon>Metazoa</taxon>
        <taxon>Spiralia</taxon>
        <taxon>Lophotrochozoa</taxon>
        <taxon>Mollusca</taxon>
        <taxon>Gastropoda</taxon>
        <taxon>Caenogastropoda</taxon>
        <taxon>Architaenioglossa</taxon>
        <taxon>Ampullarioidea</taxon>
        <taxon>Ampullariidae</taxon>
        <taxon>Pomacea</taxon>
    </lineage>
</organism>
<keyword evidence="6" id="KW-1185">Reference proteome</keyword>
<sequence>MGKVKRSRQKLHISTSTAKDQSKDKNQPEREVQLEDDKDTKSEKRARSIAGSKAASNIFKGVKITAETLQQHLPDFDARSTVTSKTLKALNLKKKDKQRIRHELWLQKMDAITATKKEKREKRRRQQTVIVGDMSGMTDALPTLELLLKDTSSSSSVREKQKRKPKGILSEKQQQKQMYGNSINSCSRLQQAGQRRSGHAVALSSI</sequence>
<dbReference type="GO" id="GO:0005730">
    <property type="term" value="C:nucleolus"/>
    <property type="evidence" value="ECO:0007669"/>
    <property type="project" value="UniProtKB-SubCell"/>
</dbReference>
<evidence type="ECO:0008006" key="7">
    <source>
        <dbReference type="Google" id="ProtNLM"/>
    </source>
</evidence>
<keyword evidence="3" id="KW-0539">Nucleus</keyword>
<name>A0A2T7PX18_POMCA</name>
<dbReference type="EMBL" id="PZQS01000001">
    <property type="protein sequence ID" value="PVD37940.1"/>
    <property type="molecule type" value="Genomic_DNA"/>
</dbReference>
<dbReference type="Pfam" id="PF15341">
    <property type="entry name" value="SLX9"/>
    <property type="match status" value="1"/>
</dbReference>
<proteinExistence type="inferred from homology"/>
<dbReference type="GO" id="GO:0000462">
    <property type="term" value="P:maturation of SSU-rRNA from tricistronic rRNA transcript (SSU-rRNA, 5.8S rRNA, LSU-rRNA)"/>
    <property type="evidence" value="ECO:0007669"/>
    <property type="project" value="InterPro"/>
</dbReference>
<evidence type="ECO:0000313" key="6">
    <source>
        <dbReference type="Proteomes" id="UP000245119"/>
    </source>
</evidence>
<reference evidence="5 6" key="1">
    <citation type="submission" date="2018-04" db="EMBL/GenBank/DDBJ databases">
        <title>The genome of golden apple snail Pomacea canaliculata provides insight into stress tolerance and invasive adaptation.</title>
        <authorList>
            <person name="Liu C."/>
            <person name="Liu B."/>
            <person name="Ren Y."/>
            <person name="Zhang Y."/>
            <person name="Wang H."/>
            <person name="Li S."/>
            <person name="Jiang F."/>
            <person name="Yin L."/>
            <person name="Zhang G."/>
            <person name="Qian W."/>
            <person name="Fan W."/>
        </authorList>
    </citation>
    <scope>NUCLEOTIDE SEQUENCE [LARGE SCALE GENOMIC DNA]</scope>
    <source>
        <strain evidence="5">SZHN2017</strain>
        <tissue evidence="5">Muscle</tissue>
    </source>
</reference>
<protein>
    <recommendedName>
        <fullName evidence="7">Ribosome biogenesis protein SLX9</fullName>
    </recommendedName>
</protein>
<evidence type="ECO:0000313" key="5">
    <source>
        <dbReference type="EMBL" id="PVD37940.1"/>
    </source>
</evidence>
<dbReference type="Proteomes" id="UP000245119">
    <property type="component" value="Linkage Group LG1"/>
</dbReference>
<accession>A0A2T7PX18</accession>
<evidence type="ECO:0000256" key="1">
    <source>
        <dbReference type="ARBA" id="ARBA00004604"/>
    </source>
</evidence>
<feature type="region of interest" description="Disordered" evidence="4">
    <location>
        <begin position="1"/>
        <end position="52"/>
    </location>
</feature>
<dbReference type="PANTHER" id="PTHR31109">
    <property type="entry name" value="PROTEIN FAM207A"/>
    <property type="match status" value="1"/>
</dbReference>
<dbReference type="PANTHER" id="PTHR31109:SF2">
    <property type="entry name" value="RIBOSOME BIOGENESIS PROTEIN SLX9 HOMOLOG"/>
    <property type="match status" value="1"/>
</dbReference>